<proteinExistence type="predicted"/>
<name>A0ABV5U037_9PSEU</name>
<dbReference type="InterPro" id="IPR036689">
    <property type="entry name" value="ESAT-6-like_sf"/>
</dbReference>
<sequence>MTENALVTEAKKKVEEGSSALEGAGMAQDFWDAATKAADGDWTEGLLNLGFGAAGVAEFVQDPIAGLAGMGLGWLIEHVEFLRAPLDWVTGNQEQLDVMQETWSGISDEIDAVAKDLLDTVKADSAEWQGQGADAYRAFTAELGDMYSGVAGGAKAISVLIDVCKSILNVVRSVLRDLLTECIGKLISILMRYPGPAAPVGVAGEGTVEIAKCGERMLQWLRKLVRAFQRGISQFNHLSGLFRTVGQKLLAALKDAVHAAPGIFKDGVKELPKAFAEEAGKEAGKKTAAAYDEADKNYRENHYNEKKPDAAEPVFRQQGGQRISGSI</sequence>
<gene>
    <name evidence="2" type="ORF">ACFFTO_11195</name>
</gene>
<evidence type="ECO:0008006" key="4">
    <source>
        <dbReference type="Google" id="ProtNLM"/>
    </source>
</evidence>
<reference evidence="2 3" key="1">
    <citation type="submission" date="2024-09" db="EMBL/GenBank/DDBJ databases">
        <authorList>
            <person name="Sun Q."/>
            <person name="Mori K."/>
        </authorList>
    </citation>
    <scope>NUCLEOTIDE SEQUENCE [LARGE SCALE GENOMIC DNA]</scope>
    <source>
        <strain evidence="2 3">JCM 13852</strain>
    </source>
</reference>
<dbReference type="Gene3D" id="1.20.1260.20">
    <property type="entry name" value="PPE superfamily"/>
    <property type="match status" value="1"/>
</dbReference>
<dbReference type="EMBL" id="JBHMBK010000006">
    <property type="protein sequence ID" value="MFB9684749.1"/>
    <property type="molecule type" value="Genomic_DNA"/>
</dbReference>
<feature type="region of interest" description="Disordered" evidence="1">
    <location>
        <begin position="303"/>
        <end position="327"/>
    </location>
</feature>
<organism evidence="2 3">
    <name type="scientific">Amycolatopsis plumensis</name>
    <dbReference type="NCBI Taxonomy" id="236508"/>
    <lineage>
        <taxon>Bacteria</taxon>
        <taxon>Bacillati</taxon>
        <taxon>Actinomycetota</taxon>
        <taxon>Actinomycetes</taxon>
        <taxon>Pseudonocardiales</taxon>
        <taxon>Pseudonocardiaceae</taxon>
        <taxon>Amycolatopsis</taxon>
    </lineage>
</organism>
<accession>A0ABV5U037</accession>
<dbReference type="InterPro" id="IPR038332">
    <property type="entry name" value="PPE_sf"/>
</dbReference>
<evidence type="ECO:0000313" key="2">
    <source>
        <dbReference type="EMBL" id="MFB9684749.1"/>
    </source>
</evidence>
<dbReference type="Proteomes" id="UP001589535">
    <property type="component" value="Unassembled WGS sequence"/>
</dbReference>
<evidence type="ECO:0000313" key="3">
    <source>
        <dbReference type="Proteomes" id="UP001589535"/>
    </source>
</evidence>
<dbReference type="SUPFAM" id="SSF140453">
    <property type="entry name" value="EsxAB dimer-like"/>
    <property type="match status" value="1"/>
</dbReference>
<protein>
    <recommendedName>
        <fullName evidence="4">WXG100 family type VII secretion target</fullName>
    </recommendedName>
</protein>
<dbReference type="RefSeq" id="WP_378191800.1">
    <property type="nucleotide sequence ID" value="NZ_JBHMBK010000006.1"/>
</dbReference>
<feature type="compositionally biased region" description="Polar residues" evidence="1">
    <location>
        <begin position="318"/>
        <end position="327"/>
    </location>
</feature>
<evidence type="ECO:0000256" key="1">
    <source>
        <dbReference type="SAM" id="MobiDB-lite"/>
    </source>
</evidence>
<keyword evidence="3" id="KW-1185">Reference proteome</keyword>
<comment type="caution">
    <text evidence="2">The sequence shown here is derived from an EMBL/GenBank/DDBJ whole genome shotgun (WGS) entry which is preliminary data.</text>
</comment>